<gene>
    <name evidence="2" type="ORF">DBV15_00889</name>
</gene>
<name>A0A4S2JEH2_9HYME</name>
<dbReference type="Proteomes" id="UP000310200">
    <property type="component" value="Unassembled WGS sequence"/>
</dbReference>
<dbReference type="AlphaFoldDB" id="A0A4S2JEH2"/>
<evidence type="ECO:0000313" key="2">
    <source>
        <dbReference type="EMBL" id="TGZ32737.1"/>
    </source>
</evidence>
<organism evidence="2 3">
    <name type="scientific">Temnothorax longispinosus</name>
    <dbReference type="NCBI Taxonomy" id="300112"/>
    <lineage>
        <taxon>Eukaryota</taxon>
        <taxon>Metazoa</taxon>
        <taxon>Ecdysozoa</taxon>
        <taxon>Arthropoda</taxon>
        <taxon>Hexapoda</taxon>
        <taxon>Insecta</taxon>
        <taxon>Pterygota</taxon>
        <taxon>Neoptera</taxon>
        <taxon>Endopterygota</taxon>
        <taxon>Hymenoptera</taxon>
        <taxon>Apocrita</taxon>
        <taxon>Aculeata</taxon>
        <taxon>Formicoidea</taxon>
        <taxon>Formicidae</taxon>
        <taxon>Myrmicinae</taxon>
        <taxon>Temnothorax</taxon>
    </lineage>
</organism>
<proteinExistence type="predicted"/>
<keyword evidence="3" id="KW-1185">Reference proteome</keyword>
<dbReference type="EMBL" id="QBLH01003812">
    <property type="protein sequence ID" value="TGZ32737.1"/>
    <property type="molecule type" value="Genomic_DNA"/>
</dbReference>
<comment type="caution">
    <text evidence="2">The sequence shown here is derived from an EMBL/GenBank/DDBJ whole genome shotgun (WGS) entry which is preliminary data.</text>
</comment>
<accession>A0A4S2JEH2</accession>
<feature type="region of interest" description="Disordered" evidence="1">
    <location>
        <begin position="81"/>
        <end position="108"/>
    </location>
</feature>
<evidence type="ECO:0000313" key="3">
    <source>
        <dbReference type="Proteomes" id="UP000310200"/>
    </source>
</evidence>
<evidence type="ECO:0000256" key="1">
    <source>
        <dbReference type="SAM" id="MobiDB-lite"/>
    </source>
</evidence>
<sequence>MNQVALARQNVFLFNKAEAIHAPSCPVFLPKAQSQSRALRRRDGRGALIKRPDILDVYDDETLRPLFPFFVVTLSPCHSSRRAATNTGSRRPFVPNATRDLRPKDGSAGRPAACLFMPNARLIRP</sequence>
<protein>
    <submittedName>
        <fullName evidence="2">Uncharacterized protein</fullName>
    </submittedName>
</protein>
<reference evidence="2 3" key="1">
    <citation type="journal article" date="2019" name="Philos. Trans. R. Soc. Lond., B, Biol. Sci.">
        <title>Ant behaviour and brain gene expression of defending hosts depend on the ecological success of the intruding social parasite.</title>
        <authorList>
            <person name="Kaur R."/>
            <person name="Stoldt M."/>
            <person name="Jongepier E."/>
            <person name="Feldmeyer B."/>
            <person name="Menzel F."/>
            <person name="Bornberg-Bauer E."/>
            <person name="Foitzik S."/>
        </authorList>
    </citation>
    <scope>NUCLEOTIDE SEQUENCE [LARGE SCALE GENOMIC DNA]</scope>
    <source>
        <tissue evidence="2">Whole body</tissue>
    </source>
</reference>